<organism evidence="8">
    <name type="scientific">uncultured Microbacterium sp</name>
    <dbReference type="NCBI Taxonomy" id="191216"/>
    <lineage>
        <taxon>Bacteria</taxon>
        <taxon>Bacillati</taxon>
        <taxon>Actinomycetota</taxon>
        <taxon>Actinomycetes</taxon>
        <taxon>Micrococcales</taxon>
        <taxon>Microbacteriaceae</taxon>
        <taxon>Microbacterium</taxon>
        <taxon>environmental samples</taxon>
    </lineage>
</organism>
<feature type="transmembrane region" description="Helical" evidence="7">
    <location>
        <begin position="206"/>
        <end position="225"/>
    </location>
</feature>
<protein>
    <recommendedName>
        <fullName evidence="7">Sec-independent protein translocase protein TatC</fullName>
    </recommendedName>
</protein>
<dbReference type="HAMAP" id="MF_00902">
    <property type="entry name" value="TatC"/>
    <property type="match status" value="1"/>
</dbReference>
<evidence type="ECO:0000256" key="6">
    <source>
        <dbReference type="ARBA" id="ARBA00023136"/>
    </source>
</evidence>
<keyword evidence="3 7" id="KW-0653">Protein transport</keyword>
<keyword evidence="5 7" id="KW-0811">Translocation</keyword>
<feature type="transmembrane region" description="Helical" evidence="7">
    <location>
        <begin position="175"/>
        <end position="199"/>
    </location>
</feature>
<feature type="transmembrane region" description="Helical" evidence="7">
    <location>
        <begin position="127"/>
        <end position="148"/>
    </location>
</feature>
<comment type="similarity">
    <text evidence="7">Belongs to the TatC family.</text>
</comment>
<sequence length="275" mass="30122">MATAFRPRLGEADSPRRDKRMTLAEHLLELRKRLIIGAAALVVGMVLAFFLTDAVIWAMTEPIRLVAERRGDDELVSLMYQNVTGPFDMRLRIAFAVGILVSAPVWLWQIWAFLVPGLTRKEVRYTIGFLVAAIPLFFAGCYVGWLVMPHIVEIMAGFTPDGASNMFEARYYYDFVFKLLVVVGVSFVLPVFLVALNLAGVMSGRAILGGWRVAILVAVVFAGLATPAADIVSMLLLAGILIVLFFAAAGLSMIFDRRRAKRDAAVLGSTPGPLS</sequence>
<dbReference type="GO" id="GO:0043953">
    <property type="term" value="P:protein transport by the Tat complex"/>
    <property type="evidence" value="ECO:0007669"/>
    <property type="project" value="UniProtKB-UniRule"/>
</dbReference>
<evidence type="ECO:0000256" key="4">
    <source>
        <dbReference type="ARBA" id="ARBA00022989"/>
    </source>
</evidence>
<feature type="transmembrane region" description="Helical" evidence="7">
    <location>
        <begin position="93"/>
        <end position="115"/>
    </location>
</feature>
<keyword evidence="4 7" id="KW-1133">Transmembrane helix</keyword>
<name>A0A1Y5PD29_9MICO</name>
<dbReference type="GO" id="GO:0009977">
    <property type="term" value="F:proton motive force dependent protein transmembrane transporter activity"/>
    <property type="evidence" value="ECO:0007669"/>
    <property type="project" value="TreeGrafter"/>
</dbReference>
<keyword evidence="7" id="KW-0813">Transport</keyword>
<accession>A0A1Y5PD29</accession>
<comment type="function">
    <text evidence="7">Part of the twin-arginine translocation (Tat) system that transports large folded proteins containing a characteristic twin-arginine motif in their signal peptide across membranes. Together with TatB, TatC is part of a receptor directly interacting with Tat signal peptides.</text>
</comment>
<dbReference type="PANTHER" id="PTHR30371">
    <property type="entry name" value="SEC-INDEPENDENT PROTEIN TRANSLOCASE PROTEIN TATC"/>
    <property type="match status" value="1"/>
</dbReference>
<keyword evidence="6 7" id="KW-0472">Membrane</keyword>
<dbReference type="EMBL" id="FLQR01000009">
    <property type="protein sequence ID" value="SBS73818.1"/>
    <property type="molecule type" value="Genomic_DNA"/>
</dbReference>
<evidence type="ECO:0000313" key="8">
    <source>
        <dbReference type="EMBL" id="SBS73818.1"/>
    </source>
</evidence>
<reference evidence="8" key="1">
    <citation type="submission" date="2016-03" db="EMBL/GenBank/DDBJ databases">
        <authorList>
            <person name="Ploux O."/>
        </authorList>
    </citation>
    <scope>NUCLEOTIDE SEQUENCE</scope>
    <source>
        <strain evidence="8">UC1</strain>
    </source>
</reference>
<keyword evidence="7" id="KW-1003">Cell membrane</keyword>
<dbReference type="GO" id="GO:0065002">
    <property type="term" value="P:intracellular protein transmembrane transport"/>
    <property type="evidence" value="ECO:0007669"/>
    <property type="project" value="TreeGrafter"/>
</dbReference>
<dbReference type="PRINTS" id="PR01840">
    <property type="entry name" value="TATCFAMILY"/>
</dbReference>
<dbReference type="NCBIfam" id="TIGR00945">
    <property type="entry name" value="tatC"/>
    <property type="match status" value="1"/>
</dbReference>
<comment type="subunit">
    <text evidence="7">The Tat system comprises two distinct complexes: a TatABC complex, containing multiple copies of TatA, TatB and TatC subunits, and a separate TatA complex, containing only TatA subunits. Substrates initially bind to the TatABC complex, which probably triggers association of the separate TatA complex to form the active translocon.</text>
</comment>
<keyword evidence="2 7" id="KW-0812">Transmembrane</keyword>
<evidence type="ECO:0000256" key="7">
    <source>
        <dbReference type="HAMAP-Rule" id="MF_00902"/>
    </source>
</evidence>
<dbReference type="PANTHER" id="PTHR30371:SF0">
    <property type="entry name" value="SEC-INDEPENDENT PROTEIN TRANSLOCASE PROTEIN TATC, CHLOROPLASTIC-RELATED"/>
    <property type="match status" value="1"/>
</dbReference>
<dbReference type="GO" id="GO:0033281">
    <property type="term" value="C:TAT protein transport complex"/>
    <property type="evidence" value="ECO:0007669"/>
    <property type="project" value="UniProtKB-UniRule"/>
</dbReference>
<evidence type="ECO:0000256" key="3">
    <source>
        <dbReference type="ARBA" id="ARBA00022927"/>
    </source>
</evidence>
<dbReference type="AlphaFoldDB" id="A0A1Y5PD29"/>
<dbReference type="Pfam" id="PF00902">
    <property type="entry name" value="TatC"/>
    <property type="match status" value="1"/>
</dbReference>
<feature type="transmembrane region" description="Helical" evidence="7">
    <location>
        <begin position="231"/>
        <end position="255"/>
    </location>
</feature>
<feature type="transmembrane region" description="Helical" evidence="7">
    <location>
        <begin position="34"/>
        <end position="59"/>
    </location>
</feature>
<comment type="subcellular location">
    <subcellularLocation>
        <location evidence="7">Cell membrane</location>
        <topology evidence="7">Multi-pass membrane protein</topology>
    </subcellularLocation>
    <subcellularLocation>
        <location evidence="1">Membrane</location>
        <topology evidence="1">Multi-pass membrane protein</topology>
    </subcellularLocation>
</comment>
<proteinExistence type="inferred from homology"/>
<evidence type="ECO:0000256" key="2">
    <source>
        <dbReference type="ARBA" id="ARBA00022692"/>
    </source>
</evidence>
<gene>
    <name evidence="7 8" type="primary">tatC</name>
    <name evidence="8" type="ORF">MIPYR_50024</name>
</gene>
<dbReference type="InterPro" id="IPR002033">
    <property type="entry name" value="TatC"/>
</dbReference>
<evidence type="ECO:0000256" key="5">
    <source>
        <dbReference type="ARBA" id="ARBA00023010"/>
    </source>
</evidence>
<evidence type="ECO:0000256" key="1">
    <source>
        <dbReference type="ARBA" id="ARBA00004141"/>
    </source>
</evidence>